<organism evidence="1">
    <name type="scientific">uncultured Desulfovibrio sp</name>
    <dbReference type="NCBI Taxonomy" id="167968"/>
    <lineage>
        <taxon>Bacteria</taxon>
        <taxon>Pseudomonadati</taxon>
        <taxon>Thermodesulfobacteriota</taxon>
        <taxon>Desulfovibrionia</taxon>
        <taxon>Desulfovibrionales</taxon>
        <taxon>Desulfovibrionaceae</taxon>
        <taxon>Desulfovibrio</taxon>
        <taxon>environmental samples</taxon>
    </lineage>
</organism>
<dbReference type="RefSeq" id="WP_179979401.1">
    <property type="nucleotide sequence ID" value="NZ_LT608333.1"/>
</dbReference>
<gene>
    <name evidence="1" type="ORF">KL86DES1_10543</name>
</gene>
<name>A0A212KZU4_9BACT</name>
<accession>A0A212KZU4</accession>
<dbReference type="PROSITE" id="PS51257">
    <property type="entry name" value="PROKAR_LIPOPROTEIN"/>
    <property type="match status" value="1"/>
</dbReference>
<reference evidence="1" key="1">
    <citation type="submission" date="2016-08" db="EMBL/GenBank/DDBJ databases">
        <authorList>
            <person name="Seilhamer J.J."/>
        </authorList>
    </citation>
    <scope>NUCLEOTIDE SEQUENCE</scope>
    <source>
        <strain evidence="1">86-1</strain>
    </source>
</reference>
<dbReference type="Pfam" id="PF04463">
    <property type="entry name" value="2-thiour_desulf"/>
    <property type="match status" value="1"/>
</dbReference>
<dbReference type="PANTHER" id="PTHR30087">
    <property type="entry name" value="INNER MEMBRANE PROTEIN"/>
    <property type="match status" value="1"/>
</dbReference>
<dbReference type="PANTHER" id="PTHR30087:SF1">
    <property type="entry name" value="HYPOTHETICAL CYTOSOLIC PROTEIN"/>
    <property type="match status" value="1"/>
</dbReference>
<evidence type="ECO:0000313" key="1">
    <source>
        <dbReference type="EMBL" id="SCM70659.1"/>
    </source>
</evidence>
<sequence length="146" mass="15301">MTRPRYIVSACLAGIACRYDGRANTCAAVVQLVAEGRAVAACPECLGGLPTPRTPCEIVHGKVLSKEGHDVTRLFQLGAQAATDLAMQEGCTAAILKSRSPSCGFGQVYDGTFSKCLCAGDGIWAAQLRQAGFDLFSEECLPEGQG</sequence>
<protein>
    <submittedName>
        <fullName evidence="1">Uncharacterized protein</fullName>
    </submittedName>
</protein>
<proteinExistence type="predicted"/>
<dbReference type="AlphaFoldDB" id="A0A212KZU4"/>
<dbReference type="EMBL" id="FMJC01000001">
    <property type="protein sequence ID" value="SCM70659.1"/>
    <property type="molecule type" value="Genomic_DNA"/>
</dbReference>
<dbReference type="InterPro" id="IPR007553">
    <property type="entry name" value="2-thiour_desulf"/>
</dbReference>